<dbReference type="PANTHER" id="PTHR43464">
    <property type="entry name" value="METHYLTRANSFERASE"/>
    <property type="match status" value="1"/>
</dbReference>
<name>A0ABW2WLH7_9ACTN</name>
<sequence length="243" mass="26404">MYGADLTEIHDLIHESRGKDYGAEARELTRRVRRLRPDARSLLDVACGTGAHLRHFAGLFDAVAGLELSEPMVRAARRALPDVPVHTGDMRAFDIDARFDVVTCMFGSLGYATTEAELHAALAAFARHLTPGGVVAVDPWWFPETYLDGHVSADVTTVAGRTVARVSHSAREGEACRMDVHYVVADAQGGARHFTETHRISLFPRTAYEKAFRAAGLTVVYVPGPHSGRGLFLGAAPRDRATA</sequence>
<proteinExistence type="predicted"/>
<dbReference type="GO" id="GO:0102208">
    <property type="term" value="F:2-polyprenyl-6-hydroxyphenol methylase activity"/>
    <property type="evidence" value="ECO:0007669"/>
    <property type="project" value="UniProtKB-EC"/>
</dbReference>
<dbReference type="Proteomes" id="UP001596915">
    <property type="component" value="Unassembled WGS sequence"/>
</dbReference>
<evidence type="ECO:0000256" key="2">
    <source>
        <dbReference type="ARBA" id="ARBA00022679"/>
    </source>
</evidence>
<dbReference type="InterPro" id="IPR029063">
    <property type="entry name" value="SAM-dependent_MTases_sf"/>
</dbReference>
<feature type="domain" description="Methyltransferase" evidence="4">
    <location>
        <begin position="43"/>
        <end position="133"/>
    </location>
</feature>
<dbReference type="InterPro" id="IPR041698">
    <property type="entry name" value="Methyltransf_25"/>
</dbReference>
<dbReference type="CDD" id="cd02440">
    <property type="entry name" value="AdoMet_MTases"/>
    <property type="match status" value="1"/>
</dbReference>
<dbReference type="PANTHER" id="PTHR43464:SF19">
    <property type="entry name" value="UBIQUINONE BIOSYNTHESIS O-METHYLTRANSFERASE, MITOCHONDRIAL"/>
    <property type="match status" value="1"/>
</dbReference>
<dbReference type="EC" id="2.1.1.222" evidence="5"/>
<dbReference type="GO" id="GO:0061542">
    <property type="term" value="F:3-demethylubiquinol 3-O-methyltransferase activity"/>
    <property type="evidence" value="ECO:0007669"/>
    <property type="project" value="UniProtKB-EC"/>
</dbReference>
<evidence type="ECO:0000313" key="6">
    <source>
        <dbReference type="Proteomes" id="UP001596915"/>
    </source>
</evidence>
<dbReference type="SUPFAM" id="SSF53335">
    <property type="entry name" value="S-adenosyl-L-methionine-dependent methyltransferases"/>
    <property type="match status" value="1"/>
</dbReference>
<evidence type="ECO:0000259" key="4">
    <source>
        <dbReference type="Pfam" id="PF13649"/>
    </source>
</evidence>
<keyword evidence="2 5" id="KW-0808">Transferase</keyword>
<keyword evidence="1 5" id="KW-0489">Methyltransferase</keyword>
<accession>A0ABW2WLH7</accession>
<reference evidence="6" key="1">
    <citation type="journal article" date="2019" name="Int. J. Syst. Evol. Microbiol.">
        <title>The Global Catalogue of Microorganisms (GCM) 10K type strain sequencing project: providing services to taxonomists for standard genome sequencing and annotation.</title>
        <authorList>
            <consortium name="The Broad Institute Genomics Platform"/>
            <consortium name="The Broad Institute Genome Sequencing Center for Infectious Disease"/>
            <person name="Wu L."/>
            <person name="Ma J."/>
        </authorList>
    </citation>
    <scope>NUCLEOTIDE SEQUENCE [LARGE SCALE GENOMIC DNA]</scope>
    <source>
        <strain evidence="6">JCM 12607</strain>
    </source>
</reference>
<evidence type="ECO:0000256" key="3">
    <source>
        <dbReference type="ARBA" id="ARBA00022691"/>
    </source>
</evidence>
<keyword evidence="6" id="KW-1185">Reference proteome</keyword>
<dbReference type="Pfam" id="PF13649">
    <property type="entry name" value="Methyltransf_25"/>
    <property type="match status" value="1"/>
</dbReference>
<keyword evidence="3" id="KW-0949">S-adenosyl-L-methionine</keyword>
<organism evidence="5 6">
    <name type="scientific">Streptomyces sanglieri</name>
    <dbReference type="NCBI Taxonomy" id="193460"/>
    <lineage>
        <taxon>Bacteria</taxon>
        <taxon>Bacillati</taxon>
        <taxon>Actinomycetota</taxon>
        <taxon>Actinomycetes</taxon>
        <taxon>Kitasatosporales</taxon>
        <taxon>Streptomycetaceae</taxon>
        <taxon>Streptomyces</taxon>
    </lineage>
</organism>
<evidence type="ECO:0000313" key="5">
    <source>
        <dbReference type="EMBL" id="MFD0622277.1"/>
    </source>
</evidence>
<dbReference type="GO" id="GO:0032259">
    <property type="term" value="P:methylation"/>
    <property type="evidence" value="ECO:0007669"/>
    <property type="project" value="UniProtKB-KW"/>
</dbReference>
<gene>
    <name evidence="5" type="ORF">ACFQ2K_05000</name>
</gene>
<dbReference type="EMBL" id="JBHTGL010000005">
    <property type="protein sequence ID" value="MFD0622277.1"/>
    <property type="molecule type" value="Genomic_DNA"/>
</dbReference>
<dbReference type="Gene3D" id="3.40.50.150">
    <property type="entry name" value="Vaccinia Virus protein VP39"/>
    <property type="match status" value="1"/>
</dbReference>
<evidence type="ECO:0000256" key="1">
    <source>
        <dbReference type="ARBA" id="ARBA00022603"/>
    </source>
</evidence>
<protein>
    <submittedName>
        <fullName evidence="5">Class I SAM-dependent methyltransferase</fullName>
        <ecNumber evidence="5">2.1.1.222</ecNumber>
        <ecNumber evidence="5">2.1.1.64</ecNumber>
    </submittedName>
</protein>
<dbReference type="Gene3D" id="2.20.130.10">
    <property type="entry name" value="CAC2371-like domains"/>
    <property type="match status" value="1"/>
</dbReference>
<comment type="caution">
    <text evidence="5">The sequence shown here is derived from an EMBL/GenBank/DDBJ whole genome shotgun (WGS) entry which is preliminary data.</text>
</comment>
<dbReference type="EC" id="2.1.1.64" evidence="5"/>